<protein>
    <submittedName>
        <fullName evidence="4">Uncharacterized protein</fullName>
    </submittedName>
</protein>
<organism evidence="4">
    <name type="scientific">Tetraselmis sp. GSL018</name>
    <dbReference type="NCBI Taxonomy" id="582737"/>
    <lineage>
        <taxon>Eukaryota</taxon>
        <taxon>Viridiplantae</taxon>
        <taxon>Chlorophyta</taxon>
        <taxon>core chlorophytes</taxon>
        <taxon>Chlorodendrophyceae</taxon>
        <taxon>Chlorodendrales</taxon>
        <taxon>Chlorodendraceae</taxon>
        <taxon>Tetraselmis</taxon>
    </lineage>
</organism>
<dbReference type="InterPro" id="IPR003435">
    <property type="entry name" value="Chaperonin_RcbX"/>
</dbReference>
<dbReference type="SUPFAM" id="SSF158615">
    <property type="entry name" value="RbcX-like"/>
    <property type="match status" value="1"/>
</dbReference>
<evidence type="ECO:0000256" key="1">
    <source>
        <dbReference type="ARBA" id="ARBA00022531"/>
    </source>
</evidence>
<evidence type="ECO:0000313" key="4">
    <source>
        <dbReference type="EMBL" id="JAC64467.1"/>
    </source>
</evidence>
<dbReference type="GO" id="GO:0015979">
    <property type="term" value="P:photosynthesis"/>
    <property type="evidence" value="ECO:0007669"/>
    <property type="project" value="UniProtKB-KW"/>
</dbReference>
<dbReference type="GO" id="GO:0044183">
    <property type="term" value="F:protein folding chaperone"/>
    <property type="evidence" value="ECO:0007669"/>
    <property type="project" value="InterPro"/>
</dbReference>
<keyword evidence="1" id="KW-0602">Photosynthesis</keyword>
<dbReference type="GO" id="GO:0110102">
    <property type="term" value="P:ribulose bisphosphate carboxylase complex assembly"/>
    <property type="evidence" value="ECO:0007669"/>
    <property type="project" value="InterPro"/>
</dbReference>
<dbReference type="PANTHER" id="PTHR33791">
    <property type="entry name" value="CHAPERONIN-LIKE RBCX PROTEIN 1, CHLOROPLASTIC"/>
    <property type="match status" value="1"/>
</dbReference>
<evidence type="ECO:0000256" key="3">
    <source>
        <dbReference type="ARBA" id="ARBA00023300"/>
    </source>
</evidence>
<reference evidence="4" key="1">
    <citation type="submission" date="2014-05" db="EMBL/GenBank/DDBJ databases">
        <title>The transcriptome of the halophilic microalga Tetraselmis sp. GSL018 isolated from the Great Salt Lake, Utah.</title>
        <authorList>
            <person name="Jinkerson R.E."/>
            <person name="D'Adamo S."/>
            <person name="Posewitz M.C."/>
        </authorList>
    </citation>
    <scope>NUCLEOTIDE SEQUENCE</scope>
    <source>
        <strain evidence="4">GSL018</strain>
    </source>
</reference>
<sequence>MTFKACLKARIHCGSPRGQLRRTPTASAYILKRPLYFVFSKRARYEPASNWIFSRCPRTVKHFVSFQVRAELGGEYGEHFDEVNKHIVDLFTYQAVKSVLAQLQETDASSYRALYNFSVQHKPQKSYEYLTLLTKADPEIGRRVMSMREAIFEAYVKELSSGRADNIMADANVRVLKDLLNQSWMAQPGMATDADKQK</sequence>
<dbReference type="GO" id="GO:0015977">
    <property type="term" value="P:carbon fixation"/>
    <property type="evidence" value="ECO:0007669"/>
    <property type="project" value="UniProtKB-KW"/>
</dbReference>
<proteinExistence type="predicted"/>
<dbReference type="EMBL" id="GBEZ01022371">
    <property type="protein sequence ID" value="JAC64467.1"/>
    <property type="molecule type" value="Transcribed_RNA"/>
</dbReference>
<dbReference type="AlphaFoldDB" id="A0A061QUX6"/>
<accession>A0A061QUX6</accession>
<dbReference type="PANTHER" id="PTHR33791:SF1">
    <property type="entry name" value="RUBISCO CHAPERONE RBCX"/>
    <property type="match status" value="1"/>
</dbReference>
<keyword evidence="3" id="KW-0120">Carbon dioxide fixation</keyword>
<dbReference type="InterPro" id="IPR038052">
    <property type="entry name" value="Chaperonin_RbcX_sf"/>
</dbReference>
<dbReference type="Pfam" id="PF02341">
    <property type="entry name" value="RbcX"/>
    <property type="match status" value="1"/>
</dbReference>
<name>A0A061QUX6_9CHLO</name>
<dbReference type="Gene3D" id="1.10.1200.210">
    <property type="entry name" value="Chaperonin-like RbcX"/>
    <property type="match status" value="1"/>
</dbReference>
<evidence type="ECO:0000256" key="2">
    <source>
        <dbReference type="ARBA" id="ARBA00023186"/>
    </source>
</evidence>
<keyword evidence="2" id="KW-0143">Chaperone</keyword>
<gene>
    <name evidence="4" type="ORF">TSPGSL018_18244</name>
</gene>